<evidence type="ECO:0000313" key="2">
    <source>
        <dbReference type="Proteomes" id="UP000185093"/>
    </source>
</evidence>
<name>A0ABY1JD98_9BACT</name>
<organism evidence="1 2">
    <name type="scientific">Acetomicrobium flavidum</name>
    <dbReference type="NCBI Taxonomy" id="49896"/>
    <lineage>
        <taxon>Bacteria</taxon>
        <taxon>Thermotogati</taxon>
        <taxon>Synergistota</taxon>
        <taxon>Synergistia</taxon>
        <taxon>Synergistales</taxon>
        <taxon>Acetomicrobiaceae</taxon>
        <taxon>Acetomicrobium</taxon>
    </lineage>
</organism>
<sequence length="158" mass="17550">MFKLISSKKGVVLWVFLFCILSLLAPDISLSANFFSELDIDEVSLKGHKLHIKGHTDLPPGSNLHIKVSIPNLDDNKGKDHDVKVHITPGNFFVMIDLPKEWNGGGIKFLTLKAIFDPHEQPKNVKAQVGKNGENLKGPKVKAENGKKIMIAFKNVIF</sequence>
<keyword evidence="2" id="KW-1185">Reference proteome</keyword>
<accession>A0ABY1JD98</accession>
<protein>
    <submittedName>
        <fullName evidence="1">Uncharacterized protein</fullName>
    </submittedName>
</protein>
<dbReference type="EMBL" id="FSQZ01000001">
    <property type="protein sequence ID" value="SIN68166.1"/>
    <property type="molecule type" value="Genomic_DNA"/>
</dbReference>
<reference evidence="1 2" key="1">
    <citation type="submission" date="2016-11" db="EMBL/GenBank/DDBJ databases">
        <authorList>
            <person name="Varghese N."/>
            <person name="Submissions S."/>
        </authorList>
    </citation>
    <scope>NUCLEOTIDE SEQUENCE [LARGE SCALE GENOMIC DNA]</scope>
    <source>
        <strain evidence="1 2">DSM 20664</strain>
    </source>
</reference>
<gene>
    <name evidence="1" type="ORF">SAMN05444368_1139</name>
</gene>
<evidence type="ECO:0000313" key="1">
    <source>
        <dbReference type="EMBL" id="SIN68166.1"/>
    </source>
</evidence>
<comment type="caution">
    <text evidence="1">The sequence shown here is derived from an EMBL/GenBank/DDBJ whole genome shotgun (WGS) entry which is preliminary data.</text>
</comment>
<dbReference type="RefSeq" id="WP_014807888.1">
    <property type="nucleotide sequence ID" value="NZ_FSQZ01000001.1"/>
</dbReference>
<proteinExistence type="predicted"/>
<dbReference type="Proteomes" id="UP000185093">
    <property type="component" value="Unassembled WGS sequence"/>
</dbReference>